<proteinExistence type="predicted"/>
<organism evidence="1 2">
    <name type="scientific">Bacillus phage Riley</name>
    <dbReference type="NCBI Taxonomy" id="1486662"/>
    <lineage>
        <taxon>Viruses</taxon>
        <taxon>Duplodnaviria</taxon>
        <taxon>Heunggongvirae</taxon>
        <taxon>Uroviricota</taxon>
        <taxon>Caudoviricetes</taxon>
        <taxon>Herelleviridae</taxon>
        <taxon>Bastillevirinae</taxon>
        <taxon>Bequatrovirus</taxon>
        <taxon>Bequatrovirus riley</taxon>
    </lineage>
</organism>
<dbReference type="KEGG" id="vg:20283273"/>
<sequence length="44" mass="5144">MIRVKLIDVISGYSEKKEFANEEALQNYLNRNPFVIAKNKECVQ</sequence>
<evidence type="ECO:0000313" key="1">
    <source>
        <dbReference type="EMBL" id="AIF72162.1"/>
    </source>
</evidence>
<reference evidence="1 2" key="2">
    <citation type="journal article" date="2016" name="Virology (Lond)">
        <title>Genomic characterization and comparison of seven Myoviridae bacteriophage infecting Bacillus thuringiensis.</title>
        <authorList>
            <person name="Sauder A.B."/>
            <person name="Quinn M.R."/>
            <person name="Brouillette A."/>
            <person name="Caruso S."/>
            <person name="Cresawn S."/>
            <person name="Erill I."/>
            <person name="Lewis L."/>
            <person name="Loesser-Casey K."/>
            <person name="Pate M."/>
            <person name="Scott C."/>
            <person name="Stockwell S."/>
            <person name="Temple L."/>
        </authorList>
    </citation>
    <scope>NUCLEOTIDE SEQUENCE [LARGE SCALE GENOMIC DNA]</scope>
</reference>
<reference evidence="2" key="1">
    <citation type="submission" date="2014-09" db="EMBL/GenBank/DDBJ databases">
        <title>Genomic characterization and comparison of seven Myoviridae bacteriophage infecting Bacillus thuringiensis.</title>
        <authorList>
            <person name="Sauder A.B."/>
            <person name="McKenzie Q.R."/>
            <person name="Temple L.M."/>
            <person name="Alexis B.K."/>
            <person name="Al-Atrache Z."/>
            <person name="Lewis L.O."/>
            <person name="Loesser-Casey K.E."/>
            <person name="Mitchell K.J."/>
        </authorList>
    </citation>
    <scope>NUCLEOTIDE SEQUENCE [LARGE SCALE GENOMIC DNA]</scope>
</reference>
<dbReference type="GeneID" id="20283273"/>
<dbReference type="EMBL" id="KJ489402">
    <property type="protein sequence ID" value="AIF72162.1"/>
    <property type="molecule type" value="Genomic_DNA"/>
</dbReference>
<protein>
    <submittedName>
        <fullName evidence="1">Uncharacterized protein</fullName>
    </submittedName>
</protein>
<accession>A0A075M069</accession>
<dbReference type="RefSeq" id="YP_009056051.1">
    <property type="nucleotide sequence ID" value="NC_024788.1"/>
</dbReference>
<evidence type="ECO:0000313" key="2">
    <source>
        <dbReference type="Proteomes" id="UP000028561"/>
    </source>
</evidence>
<keyword evidence="2" id="KW-1185">Reference proteome</keyword>
<dbReference type="Proteomes" id="UP000028561">
    <property type="component" value="Segment"/>
</dbReference>
<name>A0A075M069_9CAUD</name>